<evidence type="ECO:0000256" key="6">
    <source>
        <dbReference type="ARBA" id="ARBA00022932"/>
    </source>
</evidence>
<sequence length="582" mass="66560">MLVFAYTASDVELRCLILFEDEDMPFHDSDDELLIKSPGFFEACGFLKPSSLWGGIVSNSNFEFLKDCGRGYVTIASACMAAYRNSHIKDDTIAMVPAHGYRSGKNYSPDAIRWLDYISSCEGIEIQHSLNKNGERKIGGVFVDGYCEETKTVYQYQGCFFHGCGVCYDGDSRHPLKGITMSSVRQKTAEICAKIQALGYTVVEMWEHEFLRRKKEDPNLQSFLTTHTFQDRLNPRDSFFGGRTNAIKLHHEGNIKYVDFTSLYPWVNKYCLYPVGHPQIITENFGEIEDYFGIIRCRVIPPFAKKKGYRITDMYEVYHFPRSSNSLFRTYIDTFLKIKQESSGWPSNCTTEERKIAYVQEYEQKEGIKLDPQNIEKNPGRRQVAKLALNSFWGRWGMNTARMQLNYVHTLSEFNKLLAEPSKNIKDVYLPTPEVAAIQWEFRKEFVSQDASTNVFLASFTTAWARIKLYDEMEKLGKSVLYHDTDSIIYASDGTNDPPLGNFLGEFTDELDGDTITTFVSGGPKNYAFKTKSGETCCKDRGFTLNSKNVKKLNFEAMEALIQNMDLETTIPLETPNKITQN</sequence>
<evidence type="ECO:0000256" key="7">
    <source>
        <dbReference type="ARBA" id="ARBA00023125"/>
    </source>
</evidence>
<keyword evidence="5" id="KW-0235">DNA replication</keyword>
<dbReference type="Gene3D" id="1.10.287.690">
    <property type="entry name" value="Helix hairpin bin"/>
    <property type="match status" value="1"/>
</dbReference>
<organism evidence="10 11">
    <name type="scientific">Argiope bruennichi</name>
    <name type="common">Wasp spider</name>
    <name type="synonym">Aranea bruennichi</name>
    <dbReference type="NCBI Taxonomy" id="94029"/>
    <lineage>
        <taxon>Eukaryota</taxon>
        <taxon>Metazoa</taxon>
        <taxon>Ecdysozoa</taxon>
        <taxon>Arthropoda</taxon>
        <taxon>Chelicerata</taxon>
        <taxon>Arachnida</taxon>
        <taxon>Araneae</taxon>
        <taxon>Araneomorphae</taxon>
        <taxon>Entelegynae</taxon>
        <taxon>Araneoidea</taxon>
        <taxon>Araneidae</taxon>
        <taxon>Argiope</taxon>
    </lineage>
</organism>
<feature type="domain" description="DNA-directed DNA polymerase family B mitochondria/virus" evidence="9">
    <location>
        <begin position="234"/>
        <end position="305"/>
    </location>
</feature>
<dbReference type="InterPro" id="IPR006172">
    <property type="entry name" value="DNA-dir_DNA_pol_B"/>
</dbReference>
<dbReference type="EC" id="2.7.7.7" evidence="2"/>
<dbReference type="InterPro" id="IPR004868">
    <property type="entry name" value="DNA-dir_DNA_pol_B_mt/vir"/>
</dbReference>
<reference evidence="10" key="1">
    <citation type="journal article" date="2020" name="bioRxiv">
        <title>Chromosome-level reference genome of the European wasp spider Argiope bruennichi: a resource for studies on range expansion and evolutionary adaptation.</title>
        <authorList>
            <person name="Sheffer M.M."/>
            <person name="Hoppe A."/>
            <person name="Krehenwinkel H."/>
            <person name="Uhl G."/>
            <person name="Kuss A.W."/>
            <person name="Jensen L."/>
            <person name="Jensen C."/>
            <person name="Gillespie R.G."/>
            <person name="Hoff K.J."/>
            <person name="Prost S."/>
        </authorList>
    </citation>
    <scope>NUCLEOTIDE SEQUENCE</scope>
</reference>
<dbReference type="GO" id="GO:0003677">
    <property type="term" value="F:DNA binding"/>
    <property type="evidence" value="ECO:0007669"/>
    <property type="project" value="UniProtKB-KW"/>
</dbReference>
<dbReference type="GO" id="GO:0006260">
    <property type="term" value="P:DNA replication"/>
    <property type="evidence" value="ECO:0007669"/>
    <property type="project" value="UniProtKB-KW"/>
</dbReference>
<dbReference type="AlphaFoldDB" id="A0A8T0FT66"/>
<dbReference type="Proteomes" id="UP000807504">
    <property type="component" value="Unassembled WGS sequence"/>
</dbReference>
<evidence type="ECO:0000256" key="8">
    <source>
        <dbReference type="ARBA" id="ARBA00049244"/>
    </source>
</evidence>
<evidence type="ECO:0000259" key="9">
    <source>
        <dbReference type="Pfam" id="PF03175"/>
    </source>
</evidence>
<comment type="catalytic activity">
    <reaction evidence="8">
        <text>DNA(n) + a 2'-deoxyribonucleoside 5'-triphosphate = DNA(n+1) + diphosphate</text>
        <dbReference type="Rhea" id="RHEA:22508"/>
        <dbReference type="Rhea" id="RHEA-COMP:17339"/>
        <dbReference type="Rhea" id="RHEA-COMP:17340"/>
        <dbReference type="ChEBI" id="CHEBI:33019"/>
        <dbReference type="ChEBI" id="CHEBI:61560"/>
        <dbReference type="ChEBI" id="CHEBI:173112"/>
        <dbReference type="EC" id="2.7.7.7"/>
    </reaction>
</comment>
<evidence type="ECO:0000256" key="5">
    <source>
        <dbReference type="ARBA" id="ARBA00022705"/>
    </source>
</evidence>
<protein>
    <recommendedName>
        <fullName evidence="2">DNA-directed DNA polymerase</fullName>
        <ecNumber evidence="2">2.7.7.7</ecNumber>
    </recommendedName>
</protein>
<evidence type="ECO:0000256" key="2">
    <source>
        <dbReference type="ARBA" id="ARBA00012417"/>
    </source>
</evidence>
<evidence type="ECO:0000313" key="11">
    <source>
        <dbReference type="Proteomes" id="UP000807504"/>
    </source>
</evidence>
<evidence type="ECO:0000256" key="3">
    <source>
        <dbReference type="ARBA" id="ARBA00022679"/>
    </source>
</evidence>
<gene>
    <name evidence="10" type="ORF">HNY73_002335</name>
</gene>
<proteinExistence type="inferred from homology"/>
<dbReference type="InterPro" id="IPR043502">
    <property type="entry name" value="DNA/RNA_pol_sf"/>
</dbReference>
<keyword evidence="4" id="KW-0548">Nucleotidyltransferase</keyword>
<dbReference type="GO" id="GO:0000166">
    <property type="term" value="F:nucleotide binding"/>
    <property type="evidence" value="ECO:0007669"/>
    <property type="project" value="InterPro"/>
</dbReference>
<dbReference type="Pfam" id="PF03175">
    <property type="entry name" value="DNA_pol_B_2"/>
    <property type="match status" value="1"/>
</dbReference>
<evidence type="ECO:0000256" key="4">
    <source>
        <dbReference type="ARBA" id="ARBA00022695"/>
    </source>
</evidence>
<accession>A0A8T0FT66</accession>
<dbReference type="PRINTS" id="PR00106">
    <property type="entry name" value="DNAPOLB"/>
</dbReference>
<dbReference type="PANTHER" id="PTHR33568:SF3">
    <property type="entry name" value="DNA-DIRECTED DNA POLYMERASE"/>
    <property type="match status" value="1"/>
</dbReference>
<dbReference type="Gene3D" id="3.90.1600.10">
    <property type="entry name" value="Palm domain of DNA polymerase"/>
    <property type="match status" value="1"/>
</dbReference>
<evidence type="ECO:0000313" key="10">
    <source>
        <dbReference type="EMBL" id="KAF8794344.1"/>
    </source>
</evidence>
<keyword evidence="7" id="KW-0238">DNA-binding</keyword>
<dbReference type="SUPFAM" id="SSF56672">
    <property type="entry name" value="DNA/RNA polymerases"/>
    <property type="match status" value="1"/>
</dbReference>
<keyword evidence="11" id="KW-1185">Reference proteome</keyword>
<evidence type="ECO:0000256" key="1">
    <source>
        <dbReference type="ARBA" id="ARBA00005755"/>
    </source>
</evidence>
<dbReference type="Gene3D" id="3.40.960.10">
    <property type="entry name" value="VSR Endonuclease"/>
    <property type="match status" value="1"/>
</dbReference>
<keyword evidence="6" id="KW-0239">DNA-directed DNA polymerase</keyword>
<keyword evidence="3" id="KW-0808">Transferase</keyword>
<comment type="similarity">
    <text evidence="1">Belongs to the DNA polymerase type-B family.</text>
</comment>
<dbReference type="GO" id="GO:0003887">
    <property type="term" value="F:DNA-directed DNA polymerase activity"/>
    <property type="evidence" value="ECO:0007669"/>
    <property type="project" value="UniProtKB-KW"/>
</dbReference>
<dbReference type="InterPro" id="IPR023211">
    <property type="entry name" value="DNA_pol_palm_dom_sf"/>
</dbReference>
<dbReference type="PANTHER" id="PTHR33568">
    <property type="entry name" value="DNA POLYMERASE"/>
    <property type="match status" value="1"/>
</dbReference>
<comment type="caution">
    <text evidence="10">The sequence shown here is derived from an EMBL/GenBank/DDBJ whole genome shotgun (WGS) entry which is preliminary data.</text>
</comment>
<name>A0A8T0FT66_ARGBR</name>
<dbReference type="EMBL" id="JABXBU010000002">
    <property type="protein sequence ID" value="KAF8794344.1"/>
    <property type="molecule type" value="Genomic_DNA"/>
</dbReference>
<reference evidence="10" key="2">
    <citation type="submission" date="2020-06" db="EMBL/GenBank/DDBJ databases">
        <authorList>
            <person name="Sheffer M."/>
        </authorList>
    </citation>
    <scope>NUCLEOTIDE SEQUENCE</scope>
</reference>